<reference evidence="1 2" key="1">
    <citation type="submission" date="2014-11" db="EMBL/GenBank/DDBJ databases">
        <authorList>
            <person name="Diene M.Seydina."/>
        </authorList>
    </citation>
    <scope>NUCLEOTIDE SEQUENCE [LARGE SCALE GENOMIC DNA]</scope>
    <source>
        <strain evidence="1 2">Neisseria meningitidis CHUV</strain>
    </source>
</reference>
<dbReference type="EMBL" id="CVTF01000093">
    <property type="protein sequence ID" value="CRY98469.1"/>
    <property type="molecule type" value="Genomic_DNA"/>
</dbReference>
<name>A0A0H5QAY2_NEIMI</name>
<proteinExistence type="predicted"/>
<protein>
    <submittedName>
        <fullName evidence="1">Uncharacterized protein</fullName>
    </submittedName>
</protein>
<sequence>MPSKRTFCRSDGIFISFFRLPPLENPLRAALFETKQTPAANRTILIRSQSKSGGKLLNI</sequence>
<accession>A0A0H5QAY2</accession>
<evidence type="ECO:0000313" key="1">
    <source>
        <dbReference type="EMBL" id="CRY98469.1"/>
    </source>
</evidence>
<organism evidence="1 2">
    <name type="scientific">Neisseria meningitidis serogroup B</name>
    <dbReference type="NCBI Taxonomy" id="491"/>
    <lineage>
        <taxon>Bacteria</taxon>
        <taxon>Pseudomonadati</taxon>
        <taxon>Pseudomonadota</taxon>
        <taxon>Betaproteobacteria</taxon>
        <taxon>Neisseriales</taxon>
        <taxon>Neisseriaceae</taxon>
        <taxon>Neisseria</taxon>
    </lineage>
</organism>
<dbReference type="AlphaFoldDB" id="A0A0H5QAY2"/>
<dbReference type="Proteomes" id="UP000182715">
    <property type="component" value="Unassembled WGS sequence"/>
</dbReference>
<evidence type="ECO:0000313" key="2">
    <source>
        <dbReference type="Proteomes" id="UP000182715"/>
    </source>
</evidence>